<dbReference type="Proteomes" id="UP000247702">
    <property type="component" value="Unassembled WGS sequence"/>
</dbReference>
<reference evidence="4" key="2">
    <citation type="submission" date="2019-10" db="EMBL/GenBank/DDBJ databases">
        <title>Conservation and host-specific expression of non-tandemly repeated heterogenous ribosome RNA gene in arbuscular mycorrhizal fungi.</title>
        <authorList>
            <person name="Maeda T."/>
            <person name="Kobayashi Y."/>
            <person name="Nakagawa T."/>
            <person name="Ezawa T."/>
            <person name="Yamaguchi K."/>
            <person name="Bino T."/>
            <person name="Nishimoto Y."/>
            <person name="Shigenobu S."/>
            <person name="Kawaguchi M."/>
        </authorList>
    </citation>
    <scope>NUCLEOTIDE SEQUENCE</scope>
    <source>
        <strain evidence="4">HR1</strain>
    </source>
</reference>
<evidence type="ECO:0000256" key="1">
    <source>
        <dbReference type="SAM" id="Phobius"/>
    </source>
</evidence>
<dbReference type="InterPro" id="IPR002013">
    <property type="entry name" value="SAC_dom"/>
</dbReference>
<feature type="domain" description="SAC" evidence="2">
    <location>
        <begin position="123"/>
        <end position="466"/>
    </location>
</feature>
<dbReference type="STRING" id="94130.A0A2Z6S9Z9"/>
<feature type="transmembrane region" description="Helical" evidence="1">
    <location>
        <begin position="537"/>
        <end position="555"/>
    </location>
</feature>
<dbReference type="Pfam" id="PF02383">
    <property type="entry name" value="Syja_N"/>
    <property type="match status" value="1"/>
</dbReference>
<keyword evidence="1" id="KW-0812">Transmembrane</keyword>
<name>A0A2Z6S9Z9_9GLOM</name>
<dbReference type="AlphaFoldDB" id="A0A2Z6S9Z9"/>
<feature type="transmembrane region" description="Helical" evidence="1">
    <location>
        <begin position="561"/>
        <end position="582"/>
    </location>
</feature>
<feature type="transmembrane region" description="Helical" evidence="1">
    <location>
        <begin position="56"/>
        <end position="75"/>
    </location>
</feature>
<dbReference type="EMBL" id="BEXD01003557">
    <property type="protein sequence ID" value="GBC01467.1"/>
    <property type="molecule type" value="Genomic_DNA"/>
</dbReference>
<dbReference type="Proteomes" id="UP000615446">
    <property type="component" value="Unassembled WGS sequence"/>
</dbReference>
<reference evidence="3 5" key="1">
    <citation type="submission" date="2017-11" db="EMBL/GenBank/DDBJ databases">
        <title>The genome of Rhizophagus clarus HR1 reveals common genetic basis of auxotrophy among arbuscular mycorrhizal fungi.</title>
        <authorList>
            <person name="Kobayashi Y."/>
        </authorList>
    </citation>
    <scope>NUCLEOTIDE SEQUENCE [LARGE SCALE GENOMIC DNA]</scope>
    <source>
        <strain evidence="3 5">HR1</strain>
    </source>
</reference>
<evidence type="ECO:0000313" key="3">
    <source>
        <dbReference type="EMBL" id="GBC01467.1"/>
    </source>
</evidence>
<gene>
    <name evidence="4" type="ORF">RCL2_001802900</name>
    <name evidence="3" type="ORF">RclHR1_00420029</name>
</gene>
<comment type="caution">
    <text evidence="3">The sequence shown here is derived from an EMBL/GenBank/DDBJ whole genome shotgun (WGS) entry which is preliminary data.</text>
</comment>
<dbReference type="PROSITE" id="PS50275">
    <property type="entry name" value="SAC"/>
    <property type="match status" value="1"/>
</dbReference>
<accession>A0A2Z6S9Z9</accession>
<dbReference type="GO" id="GO:0043812">
    <property type="term" value="F:phosphatidylinositol-4-phosphate phosphatase activity"/>
    <property type="evidence" value="ECO:0007669"/>
    <property type="project" value="TreeGrafter"/>
</dbReference>
<dbReference type="EMBL" id="BLAL01000197">
    <property type="protein sequence ID" value="GES91198.1"/>
    <property type="molecule type" value="Genomic_DNA"/>
</dbReference>
<dbReference type="PANTHER" id="PTHR45662:SF2">
    <property type="entry name" value="PHOSPHATIDYLINOSITOL-3-PHOSPHATASE SAC1"/>
    <property type="match status" value="1"/>
</dbReference>
<keyword evidence="1" id="KW-0472">Membrane</keyword>
<dbReference type="GO" id="GO:0005783">
    <property type="term" value="C:endoplasmic reticulum"/>
    <property type="evidence" value="ECO:0007669"/>
    <property type="project" value="TreeGrafter"/>
</dbReference>
<proteinExistence type="predicted"/>
<dbReference type="OrthoDB" id="405996at2759"/>
<keyword evidence="1" id="KW-1133">Transmembrane helix</keyword>
<sequence length="633" mass="73678">MVHESLRLYATNDSYILVPYYLDPNKAAQTLVIKRDSGDCLLDSAIPDPTAHTEFLTVYGVFGIINLLAGGYLIVITGRERIGRLGIHDIFQANQFRILPFAKNNNHLSETQAHDEQHYLSLVESLLKSGTYYFSYTYDLTHTLQRQAQLTSRLLWQRADDRFFWNRYLQSKLIDVTTRNPDHDLSDFILPVVFGFVSIVFTRIKNRDVVFSLISRRSRYRAGTRYFSRGIDAEGNVSNFNETEQIILLDPIEDGNATTFFEGKIKMSYTQTRGSIPIYWAQVNNIKYTPKLQIMDLPNTLEAFHRHFDEQIRIYGNQILVNLVNKKGYESPMGESYERTVKQLNDPRIRYYHFDFHHECSKMRWNRIQILLDSVEEDLIQQGYFYADDSRFIKYQTSVIRTNCMDCLDRTNVVQSNFAKWVLTQQLREVGVLSSKERIDEIASFMNIFRNVWADNADAISFPYSGTGAQKTDFTRTGNRTKKGVASDLQNSVMRYILNNFMDGSRQDAYDLLLGNHVVKYGTTSPWIDTRSMQTKLIPRVLLACLVFLLLLLILPEGYKYYTLFLMVIDLAIIAFILRFVVENGGEFVDWPKLVPRDYRFYQSKSSTSSYKQKTGRINDSEYEEKIELQKIE</sequence>
<organism evidence="3 5">
    <name type="scientific">Rhizophagus clarus</name>
    <dbReference type="NCBI Taxonomy" id="94130"/>
    <lineage>
        <taxon>Eukaryota</taxon>
        <taxon>Fungi</taxon>
        <taxon>Fungi incertae sedis</taxon>
        <taxon>Mucoromycota</taxon>
        <taxon>Glomeromycotina</taxon>
        <taxon>Glomeromycetes</taxon>
        <taxon>Glomerales</taxon>
        <taxon>Glomeraceae</taxon>
        <taxon>Rhizophagus</taxon>
    </lineage>
</organism>
<evidence type="ECO:0000259" key="2">
    <source>
        <dbReference type="PROSITE" id="PS50275"/>
    </source>
</evidence>
<dbReference type="GO" id="GO:0046856">
    <property type="term" value="P:phosphatidylinositol dephosphorylation"/>
    <property type="evidence" value="ECO:0007669"/>
    <property type="project" value="TreeGrafter"/>
</dbReference>
<evidence type="ECO:0000313" key="5">
    <source>
        <dbReference type="Proteomes" id="UP000247702"/>
    </source>
</evidence>
<keyword evidence="5" id="KW-1185">Reference proteome</keyword>
<dbReference type="PANTHER" id="PTHR45662">
    <property type="entry name" value="PHOSPHATIDYLINOSITIDE PHOSPHATASE SAC1"/>
    <property type="match status" value="1"/>
</dbReference>
<protein>
    <submittedName>
        <fullName evidence="4">SacI homology domain-domain-containing protein</fullName>
    </submittedName>
</protein>
<evidence type="ECO:0000313" key="4">
    <source>
        <dbReference type="EMBL" id="GES91198.1"/>
    </source>
</evidence>